<dbReference type="EMBL" id="JBHMEW010000064">
    <property type="protein sequence ID" value="MFB9212872.1"/>
    <property type="molecule type" value="Genomic_DNA"/>
</dbReference>
<keyword evidence="1" id="KW-0812">Transmembrane</keyword>
<name>A0ABV5J8Q0_9BACT</name>
<proteinExistence type="predicted"/>
<evidence type="ECO:0000256" key="1">
    <source>
        <dbReference type="SAM" id="Phobius"/>
    </source>
</evidence>
<feature type="transmembrane region" description="Helical" evidence="1">
    <location>
        <begin position="20"/>
        <end position="42"/>
    </location>
</feature>
<evidence type="ECO:0000313" key="2">
    <source>
        <dbReference type="EMBL" id="MFB9212872.1"/>
    </source>
</evidence>
<feature type="transmembrane region" description="Helical" evidence="1">
    <location>
        <begin position="54"/>
        <end position="80"/>
    </location>
</feature>
<sequence length="89" mass="9966">MNQFNAPYQPQLKSVSIGDWVITIIVTSIPIIGFIFLVVWALDKTIPESKSNYAKACLILYVLFFMLAVLFVGIIGISTFGPPFFSRPH</sequence>
<dbReference type="Proteomes" id="UP001589654">
    <property type="component" value="Unassembled WGS sequence"/>
</dbReference>
<keyword evidence="1" id="KW-1133">Transmembrane helix</keyword>
<evidence type="ECO:0000313" key="3">
    <source>
        <dbReference type="Proteomes" id="UP001589654"/>
    </source>
</evidence>
<keyword evidence="3" id="KW-1185">Reference proteome</keyword>
<reference evidence="2 3" key="1">
    <citation type="submission" date="2024-09" db="EMBL/GenBank/DDBJ databases">
        <authorList>
            <person name="Sun Q."/>
            <person name="Mori K."/>
        </authorList>
    </citation>
    <scope>NUCLEOTIDE SEQUENCE [LARGE SCALE GENOMIC DNA]</scope>
    <source>
        <strain evidence="2 3">CECT 7682</strain>
    </source>
</reference>
<organism evidence="2 3">
    <name type="scientific">Echinicola jeungdonensis</name>
    <dbReference type="NCBI Taxonomy" id="709343"/>
    <lineage>
        <taxon>Bacteria</taxon>
        <taxon>Pseudomonadati</taxon>
        <taxon>Bacteroidota</taxon>
        <taxon>Cytophagia</taxon>
        <taxon>Cytophagales</taxon>
        <taxon>Cyclobacteriaceae</taxon>
        <taxon>Echinicola</taxon>
    </lineage>
</organism>
<protein>
    <submittedName>
        <fullName evidence="2">Uncharacterized protein</fullName>
    </submittedName>
</protein>
<keyword evidence="1" id="KW-0472">Membrane</keyword>
<accession>A0ABV5J8Q0</accession>
<comment type="caution">
    <text evidence="2">The sequence shown here is derived from an EMBL/GenBank/DDBJ whole genome shotgun (WGS) entry which is preliminary data.</text>
</comment>
<dbReference type="RefSeq" id="WP_290248100.1">
    <property type="nucleotide sequence ID" value="NZ_JAUFQT010000001.1"/>
</dbReference>
<gene>
    <name evidence="2" type="ORF">ACFFUR_13740</name>
</gene>